<evidence type="ECO:0000313" key="3">
    <source>
        <dbReference type="EMBL" id="CAD7399561.1"/>
    </source>
</evidence>
<feature type="region of interest" description="Disordered" evidence="2">
    <location>
        <begin position="310"/>
        <end position="330"/>
    </location>
</feature>
<name>A0A7R9CPJ5_TIMPO</name>
<dbReference type="Gene3D" id="1.20.1250.20">
    <property type="entry name" value="MFS general substrate transporter like domains"/>
    <property type="match status" value="1"/>
</dbReference>
<evidence type="ECO:0000256" key="2">
    <source>
        <dbReference type="SAM" id="MobiDB-lite"/>
    </source>
</evidence>
<dbReference type="GO" id="GO:0015293">
    <property type="term" value="F:symporter activity"/>
    <property type="evidence" value="ECO:0007669"/>
    <property type="project" value="InterPro"/>
</dbReference>
<evidence type="ECO:0000256" key="1">
    <source>
        <dbReference type="ARBA" id="ARBA00008335"/>
    </source>
</evidence>
<gene>
    <name evidence="3" type="ORF">TPSB3V08_LOCUS2205</name>
</gene>
<reference evidence="3" key="1">
    <citation type="submission" date="2020-11" db="EMBL/GenBank/DDBJ databases">
        <authorList>
            <person name="Tran Van P."/>
        </authorList>
    </citation>
    <scope>NUCLEOTIDE SEQUENCE</scope>
</reference>
<dbReference type="GO" id="GO:0008643">
    <property type="term" value="P:carbohydrate transport"/>
    <property type="evidence" value="ECO:0007669"/>
    <property type="project" value="InterPro"/>
</dbReference>
<accession>A0A7R9CPJ5</accession>
<dbReference type="AlphaFoldDB" id="A0A7R9CPJ5"/>
<dbReference type="EMBL" id="OD000859">
    <property type="protein sequence ID" value="CAD7399561.1"/>
    <property type="molecule type" value="Genomic_DNA"/>
</dbReference>
<dbReference type="InterPro" id="IPR039672">
    <property type="entry name" value="MFS_2"/>
</dbReference>
<sequence length="437" mass="48613">MYLGTFQHLYNADYSKSISPAIKKLEPQSSWDASSVPQDFLRSKTAHRKTSEAEACKPRTPGAQTLLVCPHMQISSPSWQTSTNFHWRTKQKVPVSIPMSSSLSGAILLVGQVADALATPFVGIHSDKDDDFWLCRYGRRKTWHLLGTLCVLASFPFIFSPCLNCEHSHHIAQLVYYSAFVIIFQFGWASVQISHLSLIPDLTPSEHERTGLISIRLDKAKQQRRSSFHRRHLSFPNYPLPPTVTSCCRDCSCTSHRDFVLPGLFLHLPPRLCVAGTVPAPPTATSCCRDSVLSPSNLFILSDATEVITSSGRGEPHSFPAGRGSSPEQSVGRKLRSVSCASWRVEVRARALVLGVHQGSAARWWLRRLKHHGYPYFFLVKSSEALPAVPPSSDYRIIGGRKLWTGQFIPAGLIKFGNVHKKGEDRVEVSEITLADN</sequence>
<dbReference type="Pfam" id="PF13347">
    <property type="entry name" value="MFS_2"/>
    <property type="match status" value="1"/>
</dbReference>
<dbReference type="PANTHER" id="PTHR11328">
    <property type="entry name" value="MAJOR FACILITATOR SUPERFAMILY DOMAIN-CONTAINING PROTEIN"/>
    <property type="match status" value="1"/>
</dbReference>
<organism evidence="3">
    <name type="scientific">Timema poppense</name>
    <name type="common">Walking stick</name>
    <dbReference type="NCBI Taxonomy" id="170557"/>
    <lineage>
        <taxon>Eukaryota</taxon>
        <taxon>Metazoa</taxon>
        <taxon>Ecdysozoa</taxon>
        <taxon>Arthropoda</taxon>
        <taxon>Hexapoda</taxon>
        <taxon>Insecta</taxon>
        <taxon>Pterygota</taxon>
        <taxon>Neoptera</taxon>
        <taxon>Polyneoptera</taxon>
        <taxon>Phasmatodea</taxon>
        <taxon>Timematodea</taxon>
        <taxon>Timematoidea</taxon>
        <taxon>Timematidae</taxon>
        <taxon>Timema</taxon>
    </lineage>
</organism>
<proteinExistence type="inferred from homology"/>
<protein>
    <submittedName>
        <fullName evidence="3">Uncharacterized protein</fullName>
    </submittedName>
</protein>
<comment type="similarity">
    <text evidence="1">Belongs to the major facilitator superfamily.</text>
</comment>
<dbReference type="GO" id="GO:0005886">
    <property type="term" value="C:plasma membrane"/>
    <property type="evidence" value="ECO:0007669"/>
    <property type="project" value="TreeGrafter"/>
</dbReference>
<dbReference type="SUPFAM" id="SSF103473">
    <property type="entry name" value="MFS general substrate transporter"/>
    <property type="match status" value="1"/>
</dbReference>
<dbReference type="InterPro" id="IPR036259">
    <property type="entry name" value="MFS_trans_sf"/>
</dbReference>
<dbReference type="PANTHER" id="PTHR11328:SF28">
    <property type="entry name" value="MAJOR FACILITATOR SUPERFAMILY DOMAIN-CONTAINING PROTEIN 12"/>
    <property type="match status" value="1"/>
</dbReference>